<dbReference type="InterPro" id="IPR035500">
    <property type="entry name" value="NHR-like_dom_sf"/>
</dbReference>
<name>A0A6J3EI27_AYTFU</name>
<dbReference type="PANTHER" id="PTHR24083">
    <property type="entry name" value="NUCLEAR HORMONE RECEPTOR"/>
    <property type="match status" value="1"/>
</dbReference>
<organism evidence="6 7">
    <name type="scientific">Aythya fuligula</name>
    <name type="common">Tufted duck</name>
    <name type="synonym">Anas fuligula</name>
    <dbReference type="NCBI Taxonomy" id="219594"/>
    <lineage>
        <taxon>Eukaryota</taxon>
        <taxon>Metazoa</taxon>
        <taxon>Chordata</taxon>
        <taxon>Craniata</taxon>
        <taxon>Vertebrata</taxon>
        <taxon>Euteleostomi</taxon>
        <taxon>Archelosauria</taxon>
        <taxon>Archosauria</taxon>
        <taxon>Dinosauria</taxon>
        <taxon>Saurischia</taxon>
        <taxon>Theropoda</taxon>
        <taxon>Coelurosauria</taxon>
        <taxon>Aves</taxon>
        <taxon>Neognathae</taxon>
        <taxon>Galloanserae</taxon>
        <taxon>Anseriformes</taxon>
        <taxon>Anatidae</taxon>
        <taxon>Aythyinae</taxon>
        <taxon>Aythya</taxon>
    </lineage>
</organism>
<dbReference type="SUPFAM" id="SSF48508">
    <property type="entry name" value="Nuclear receptor ligand-binding domain"/>
    <property type="match status" value="1"/>
</dbReference>
<evidence type="ECO:0000313" key="6">
    <source>
        <dbReference type="Proteomes" id="UP000504639"/>
    </source>
</evidence>
<reference evidence="7" key="1">
    <citation type="submission" date="2025-08" db="UniProtKB">
        <authorList>
            <consortium name="RefSeq"/>
        </authorList>
    </citation>
    <scope>IDENTIFICATION</scope>
    <source>
        <tissue evidence="7">Lung</tissue>
    </source>
</reference>
<dbReference type="PRINTS" id="PR00398">
    <property type="entry name" value="STRDHORMONER"/>
</dbReference>
<dbReference type="AlphaFoldDB" id="A0A6J3EI27"/>
<gene>
    <name evidence="7" type="primary">LOC116500218</name>
</gene>
<dbReference type="Gene3D" id="1.10.565.10">
    <property type="entry name" value="Retinoid X Receptor"/>
    <property type="match status" value="1"/>
</dbReference>
<dbReference type="InterPro" id="IPR000536">
    <property type="entry name" value="Nucl_hrmn_rcpt_lig-bd"/>
</dbReference>
<dbReference type="GO" id="GO:0005634">
    <property type="term" value="C:nucleus"/>
    <property type="evidence" value="ECO:0007669"/>
    <property type="project" value="InterPro"/>
</dbReference>
<dbReference type="GO" id="GO:0003677">
    <property type="term" value="F:DNA binding"/>
    <property type="evidence" value="ECO:0007669"/>
    <property type="project" value="InterPro"/>
</dbReference>
<evidence type="ECO:0000256" key="1">
    <source>
        <dbReference type="ARBA" id="ARBA00023015"/>
    </source>
</evidence>
<dbReference type="CDD" id="cd06943">
    <property type="entry name" value="NR_LBD_RXR_like"/>
    <property type="match status" value="1"/>
</dbReference>
<dbReference type="InterPro" id="IPR050274">
    <property type="entry name" value="Nuclear_hormone_rcpt_NR2"/>
</dbReference>
<keyword evidence="3 7" id="KW-0675">Receptor</keyword>
<dbReference type="SMART" id="SM00430">
    <property type="entry name" value="HOLI"/>
    <property type="match status" value="1"/>
</dbReference>
<keyword evidence="6" id="KW-1185">Reference proteome</keyword>
<dbReference type="GO" id="GO:0008270">
    <property type="term" value="F:zinc ion binding"/>
    <property type="evidence" value="ECO:0007669"/>
    <property type="project" value="InterPro"/>
</dbReference>
<dbReference type="Proteomes" id="UP000504639">
    <property type="component" value="Chromosome 33"/>
</dbReference>
<evidence type="ECO:0000256" key="2">
    <source>
        <dbReference type="ARBA" id="ARBA00023163"/>
    </source>
</evidence>
<keyword evidence="2" id="KW-0804">Transcription</keyword>
<protein>
    <submittedName>
        <fullName evidence="7">Retinoic acid receptor RXR-beta</fullName>
    </submittedName>
</protein>
<dbReference type="GeneID" id="116500218"/>
<keyword evidence="4" id="KW-0539">Nucleus</keyword>
<keyword evidence="1" id="KW-0805">Transcription regulation</keyword>
<sequence length="158" mass="17838">WNELLIASFSHRSISVKDGILLATGLHVHRNSAHSAGVGAIFDRVLTELVSKMRDMRMDKTELGCLRAIILFNPDAKGLSNPGEVELLREKVYASLESYCKQKYPEQQGRFAKLLLRLPALRSIGLKCLEHLFFFKLIGDTPIDTFLMEMLEAPHQLS</sequence>
<dbReference type="KEGG" id="aful:116500218"/>
<evidence type="ECO:0000256" key="4">
    <source>
        <dbReference type="ARBA" id="ARBA00023242"/>
    </source>
</evidence>
<dbReference type="RefSeq" id="XP_032061023.1">
    <property type="nucleotide sequence ID" value="XM_032205132.1"/>
</dbReference>
<dbReference type="InterPro" id="IPR000003">
    <property type="entry name" value="Retinoid-X_rcpt/HNF4"/>
</dbReference>
<evidence type="ECO:0000313" key="7">
    <source>
        <dbReference type="RefSeq" id="XP_032061023.1"/>
    </source>
</evidence>
<dbReference type="InParanoid" id="A0A6J3EI27"/>
<feature type="non-terminal residue" evidence="7">
    <location>
        <position position="1"/>
    </location>
</feature>
<dbReference type="FunFam" id="1.10.565.10:FF:000052">
    <property type="entry name" value="Ultraspiracle nuclear receptor"/>
    <property type="match status" value="1"/>
</dbReference>
<accession>A0A6J3EI27</accession>
<proteinExistence type="predicted"/>
<dbReference type="Pfam" id="PF00104">
    <property type="entry name" value="Hormone_recep"/>
    <property type="match status" value="1"/>
</dbReference>
<evidence type="ECO:0000259" key="5">
    <source>
        <dbReference type="PROSITE" id="PS51843"/>
    </source>
</evidence>
<dbReference type="PRINTS" id="PR00545">
    <property type="entry name" value="RETINOIDXR"/>
</dbReference>
<evidence type="ECO:0000256" key="3">
    <source>
        <dbReference type="ARBA" id="ARBA00023170"/>
    </source>
</evidence>
<feature type="domain" description="NR LBD" evidence="5">
    <location>
        <begin position="1"/>
        <end position="154"/>
    </location>
</feature>
<dbReference type="InterPro" id="IPR001723">
    <property type="entry name" value="Nuclear_hrmn_rcpt"/>
</dbReference>
<dbReference type="GO" id="GO:0003707">
    <property type="term" value="F:nuclear steroid receptor activity"/>
    <property type="evidence" value="ECO:0007669"/>
    <property type="project" value="InterPro"/>
</dbReference>
<dbReference type="PROSITE" id="PS51843">
    <property type="entry name" value="NR_LBD"/>
    <property type="match status" value="1"/>
</dbReference>